<dbReference type="GO" id="GO:0030976">
    <property type="term" value="F:thiamine pyrophosphate binding"/>
    <property type="evidence" value="ECO:0007669"/>
    <property type="project" value="TreeGrafter"/>
</dbReference>
<dbReference type="AlphaFoldDB" id="A0A2M8QD34"/>
<proteinExistence type="predicted"/>
<feature type="signal peptide" evidence="2">
    <location>
        <begin position="1"/>
        <end position="21"/>
    </location>
</feature>
<dbReference type="GO" id="GO:0030288">
    <property type="term" value="C:outer membrane-bounded periplasmic space"/>
    <property type="evidence" value="ECO:0007669"/>
    <property type="project" value="TreeGrafter"/>
</dbReference>
<evidence type="ECO:0000256" key="1">
    <source>
        <dbReference type="ARBA" id="ARBA00022729"/>
    </source>
</evidence>
<dbReference type="GO" id="GO:0015888">
    <property type="term" value="P:thiamine transport"/>
    <property type="evidence" value="ECO:0007669"/>
    <property type="project" value="InterPro"/>
</dbReference>
<evidence type="ECO:0000313" key="3">
    <source>
        <dbReference type="EMBL" id="PJF47725.1"/>
    </source>
</evidence>
<evidence type="ECO:0000313" key="4">
    <source>
        <dbReference type="Proteomes" id="UP000230790"/>
    </source>
</evidence>
<dbReference type="PANTHER" id="PTHR30006:SF2">
    <property type="entry name" value="ABC TRANSPORTER SUBSTRATE-BINDING PROTEIN"/>
    <property type="match status" value="1"/>
</dbReference>
<comment type="caution">
    <text evidence="3">The sequence shown here is derived from an EMBL/GenBank/DDBJ whole genome shotgun (WGS) entry which is preliminary data.</text>
</comment>
<accession>A0A2M8QD34</accession>
<organism evidence="3 4">
    <name type="scientific">Candidatus Thermofonsia Clade 3 bacterium</name>
    <dbReference type="NCBI Taxonomy" id="2364212"/>
    <lineage>
        <taxon>Bacteria</taxon>
        <taxon>Bacillati</taxon>
        <taxon>Chloroflexota</taxon>
        <taxon>Candidatus Thermofontia</taxon>
        <taxon>Candidatus Thermofonsia Clade 3</taxon>
    </lineage>
</organism>
<sequence>MKRLTLSLTMATLLTACALQAPPTRPVMQPQQAAPRTLTIMTHDSFSASEDVIAEFERTNNAKVVILKSGDAGSTLNKAILSKDAPLADVIYGVDNTFLGRALAADIVEPYNSPALADIPDRFKLDPQNRMLPVDYGHVIINYDKAYLQEKGLAPPTSLRELTEPQWKGKLVVQNPATSSPGLAFLLATIAAFPEGSAYDWKQFWRDLRANDVYVSPDWSDAYYAQFSGSSGKGPRPLVVSYATSPAAEVFFSEGKLEEPPTGNLEGTAFEQIEFVGILKGAKNRDLAEKWVDFMLSRRFQEDIPLQMFVYPVAQTAKWPEVFVKFGQPPAQAFSLTPEQIDQGRDQWIETWTQLVLK</sequence>
<dbReference type="InterPro" id="IPR005948">
    <property type="entry name" value="ThiB-like"/>
</dbReference>
<dbReference type="SUPFAM" id="SSF53850">
    <property type="entry name" value="Periplasmic binding protein-like II"/>
    <property type="match status" value="1"/>
</dbReference>
<dbReference type="CDD" id="cd13545">
    <property type="entry name" value="PBP2_TbpA"/>
    <property type="match status" value="1"/>
</dbReference>
<gene>
    <name evidence="3" type="ORF">CUN48_07270</name>
</gene>
<dbReference type="Proteomes" id="UP000230790">
    <property type="component" value="Unassembled WGS sequence"/>
</dbReference>
<name>A0A2M8QD34_9CHLR</name>
<feature type="chain" id="PRO_5014799211" evidence="2">
    <location>
        <begin position="22"/>
        <end position="358"/>
    </location>
</feature>
<dbReference type="GO" id="GO:0030975">
    <property type="term" value="F:thiamine binding"/>
    <property type="evidence" value="ECO:0007669"/>
    <property type="project" value="InterPro"/>
</dbReference>
<dbReference type="PROSITE" id="PS51257">
    <property type="entry name" value="PROKAR_LIPOPROTEIN"/>
    <property type="match status" value="1"/>
</dbReference>
<dbReference type="NCBIfam" id="TIGR01254">
    <property type="entry name" value="sfuA"/>
    <property type="match status" value="1"/>
</dbReference>
<dbReference type="Pfam" id="PF13343">
    <property type="entry name" value="SBP_bac_6"/>
    <property type="match status" value="1"/>
</dbReference>
<protein>
    <submittedName>
        <fullName evidence="3">Thiamine ABC transporter substrate-binding protein</fullName>
    </submittedName>
</protein>
<dbReference type="Gene3D" id="3.40.190.10">
    <property type="entry name" value="Periplasmic binding protein-like II"/>
    <property type="match status" value="2"/>
</dbReference>
<keyword evidence="1 2" id="KW-0732">Signal</keyword>
<evidence type="ECO:0000256" key="2">
    <source>
        <dbReference type="SAM" id="SignalP"/>
    </source>
</evidence>
<dbReference type="PANTHER" id="PTHR30006">
    <property type="entry name" value="THIAMINE-BINDING PERIPLASMIC PROTEIN-RELATED"/>
    <property type="match status" value="1"/>
</dbReference>
<reference evidence="3 4" key="1">
    <citation type="submission" date="2017-11" db="EMBL/GenBank/DDBJ databases">
        <title>Evolution of Phototrophy in the Chloroflexi Phylum Driven by Horizontal Gene Transfer.</title>
        <authorList>
            <person name="Ward L.M."/>
            <person name="Hemp J."/>
            <person name="Shih P.M."/>
            <person name="Mcglynn S.E."/>
            <person name="Fischer W."/>
        </authorList>
    </citation>
    <scope>NUCLEOTIDE SEQUENCE [LARGE SCALE GENOMIC DNA]</scope>
    <source>
        <strain evidence="3">JP3_7</strain>
    </source>
</reference>
<dbReference type="EMBL" id="PGTN01000037">
    <property type="protein sequence ID" value="PJF47725.1"/>
    <property type="molecule type" value="Genomic_DNA"/>
</dbReference>